<feature type="non-terminal residue" evidence="1">
    <location>
        <position position="87"/>
    </location>
</feature>
<reference evidence="1" key="1">
    <citation type="journal article" date="2014" name="Front. Microbiol.">
        <title>High frequency of phylogenetically diverse reductive dehalogenase-homologous genes in deep subseafloor sedimentary metagenomes.</title>
        <authorList>
            <person name="Kawai M."/>
            <person name="Futagami T."/>
            <person name="Toyoda A."/>
            <person name="Takaki Y."/>
            <person name="Nishi S."/>
            <person name="Hori S."/>
            <person name="Arai W."/>
            <person name="Tsubouchi T."/>
            <person name="Morono Y."/>
            <person name="Uchiyama I."/>
            <person name="Ito T."/>
            <person name="Fujiyama A."/>
            <person name="Inagaki F."/>
            <person name="Takami H."/>
        </authorList>
    </citation>
    <scope>NUCLEOTIDE SEQUENCE</scope>
    <source>
        <strain evidence="1">Expedition CK06-06</strain>
    </source>
</reference>
<gene>
    <name evidence="1" type="ORF">S01H1_83428</name>
</gene>
<proteinExistence type="predicted"/>
<dbReference type="AlphaFoldDB" id="X0XPL1"/>
<comment type="caution">
    <text evidence="1">The sequence shown here is derived from an EMBL/GenBank/DDBJ whole genome shotgun (WGS) entry which is preliminary data.</text>
</comment>
<accession>X0XPL1</accession>
<name>X0XPL1_9ZZZZ</name>
<dbReference type="EMBL" id="BARS01056715">
    <property type="protein sequence ID" value="GAG45104.1"/>
    <property type="molecule type" value="Genomic_DNA"/>
</dbReference>
<sequence>MATSAKIDVIRNISASEHLGVVIALTRQILVLGLADKDIGALDTAVTYLNGEGYTVGSTPPDYPNLKLTDRNPAVEPRDNTKVWVTL</sequence>
<evidence type="ECO:0000313" key="1">
    <source>
        <dbReference type="EMBL" id="GAG45104.1"/>
    </source>
</evidence>
<protein>
    <submittedName>
        <fullName evidence="1">Uncharacterized protein</fullName>
    </submittedName>
</protein>
<organism evidence="1">
    <name type="scientific">marine sediment metagenome</name>
    <dbReference type="NCBI Taxonomy" id="412755"/>
    <lineage>
        <taxon>unclassified sequences</taxon>
        <taxon>metagenomes</taxon>
        <taxon>ecological metagenomes</taxon>
    </lineage>
</organism>